<dbReference type="PANTHER" id="PTHR21359">
    <property type="entry name" value="DUF5577 DOMAIN-CONTAINING PROTEIN"/>
    <property type="match status" value="1"/>
</dbReference>
<name>A0ABM1JG31_POLDO</name>
<feature type="region of interest" description="Disordered" evidence="1">
    <location>
        <begin position="267"/>
        <end position="295"/>
    </location>
</feature>
<sequence>MAISLSAYWVKFFKGAGFPQDVATKHAVVFSNNRIKPDMLPDLDKPSLKEMGITLMGDMIAIIRYAKKVVEETTCEKFLVDTEDPDTPAKLVNKPIIKKAVTKVTAKSPVVIKTKSSTVTNPKTVKNTSTVIPKITTVKKSSVVLPESKKPTNSLKRTLCVEPEEGYNESYSNDWSVVAKKKPKPQTNNDEDNDKVGYTVIIPKMAALRNLPAKKAVEQKRTVFDRLGDSSVTSTTNLPETSPTFNVTGLGKNTYKRTISVFNRLGDKDSNKSDTPQLGILKNGTTKTTTSQGILKNSSSNVGISSVAKKKIIAAGTMHADHEVNNKTPSNSVKRLVRTTKKITFNENGSNLNKTRNFEVTSGKLASERLATIPAKARLGVLRSSSAKQVTFNRVATVTHVKKPDVFSRLGI</sequence>
<evidence type="ECO:0000256" key="1">
    <source>
        <dbReference type="SAM" id="MobiDB-lite"/>
    </source>
</evidence>
<dbReference type="Proteomes" id="UP000694924">
    <property type="component" value="Unplaced"/>
</dbReference>
<dbReference type="PANTHER" id="PTHR21359:SF1">
    <property type="entry name" value="DUF5577 DOMAIN-CONTAINING PROTEIN"/>
    <property type="match status" value="1"/>
</dbReference>
<dbReference type="SUPFAM" id="SSF47769">
    <property type="entry name" value="SAM/Pointed domain"/>
    <property type="match status" value="1"/>
</dbReference>
<protein>
    <submittedName>
        <fullName evidence="3">Uncharacterized protein C19orf47 homolog</fullName>
    </submittedName>
</protein>
<dbReference type="InterPro" id="IPR039161">
    <property type="entry name" value="C19orf47-like"/>
</dbReference>
<keyword evidence="2" id="KW-1185">Reference proteome</keyword>
<evidence type="ECO:0000313" key="2">
    <source>
        <dbReference type="Proteomes" id="UP000694924"/>
    </source>
</evidence>
<dbReference type="GeneID" id="107074464"/>
<feature type="compositionally biased region" description="Polar residues" evidence="1">
    <location>
        <begin position="283"/>
        <end position="295"/>
    </location>
</feature>
<dbReference type="InterPro" id="IPR013761">
    <property type="entry name" value="SAM/pointed_sf"/>
</dbReference>
<organism evidence="2 3">
    <name type="scientific">Polistes dominula</name>
    <name type="common">European paper wasp</name>
    <name type="synonym">Vespa dominula</name>
    <dbReference type="NCBI Taxonomy" id="743375"/>
    <lineage>
        <taxon>Eukaryota</taxon>
        <taxon>Metazoa</taxon>
        <taxon>Ecdysozoa</taxon>
        <taxon>Arthropoda</taxon>
        <taxon>Hexapoda</taxon>
        <taxon>Insecta</taxon>
        <taxon>Pterygota</taxon>
        <taxon>Neoptera</taxon>
        <taxon>Endopterygota</taxon>
        <taxon>Hymenoptera</taxon>
        <taxon>Apocrita</taxon>
        <taxon>Aculeata</taxon>
        <taxon>Vespoidea</taxon>
        <taxon>Vespidae</taxon>
        <taxon>Polistinae</taxon>
        <taxon>Polistini</taxon>
        <taxon>Polistes</taxon>
    </lineage>
</organism>
<proteinExistence type="predicted"/>
<accession>A0ABM1JG31</accession>
<gene>
    <name evidence="3" type="primary">LOC107074464</name>
</gene>
<dbReference type="RefSeq" id="XP_015191419.1">
    <property type="nucleotide sequence ID" value="XM_015335933.1"/>
</dbReference>
<evidence type="ECO:0000313" key="3">
    <source>
        <dbReference type="RefSeq" id="XP_015191419.1"/>
    </source>
</evidence>
<reference evidence="3" key="1">
    <citation type="submission" date="2025-08" db="UniProtKB">
        <authorList>
            <consortium name="RefSeq"/>
        </authorList>
    </citation>
    <scope>IDENTIFICATION</scope>
    <source>
        <tissue evidence="3">Whole body</tissue>
    </source>
</reference>
<dbReference type="Pfam" id="PF18017">
    <property type="entry name" value="SAM_4"/>
    <property type="match status" value="1"/>
</dbReference>
<dbReference type="Gene3D" id="1.10.150.50">
    <property type="entry name" value="Transcription Factor, Ets-1"/>
    <property type="match status" value="1"/>
</dbReference>